<evidence type="ECO:0000256" key="6">
    <source>
        <dbReference type="PROSITE-ProRule" id="PRU00169"/>
    </source>
</evidence>
<dbReference type="Gene3D" id="1.10.287.130">
    <property type="match status" value="1"/>
</dbReference>
<keyword evidence="4" id="KW-0808">Transferase</keyword>
<evidence type="ECO:0000313" key="10">
    <source>
        <dbReference type="Proteomes" id="UP000034883"/>
    </source>
</evidence>
<accession>A0A0F6W2Z1</accession>
<dbReference type="SMART" id="SM00387">
    <property type="entry name" value="HATPase_c"/>
    <property type="match status" value="1"/>
</dbReference>
<dbReference type="Pfam" id="PF00072">
    <property type="entry name" value="Response_reg"/>
    <property type="match status" value="1"/>
</dbReference>
<evidence type="ECO:0000256" key="5">
    <source>
        <dbReference type="ARBA" id="ARBA00022777"/>
    </source>
</evidence>
<dbReference type="InterPro" id="IPR005467">
    <property type="entry name" value="His_kinase_dom"/>
</dbReference>
<feature type="domain" description="Response regulatory" evidence="8">
    <location>
        <begin position="2"/>
        <end position="118"/>
    </location>
</feature>
<dbReference type="Gene3D" id="3.40.50.2300">
    <property type="match status" value="1"/>
</dbReference>
<dbReference type="RefSeq" id="WP_053233205.1">
    <property type="nucleotide sequence ID" value="NZ_CP011125.1"/>
</dbReference>
<dbReference type="Pfam" id="PF00512">
    <property type="entry name" value="HisKA"/>
    <property type="match status" value="1"/>
</dbReference>
<dbReference type="SMART" id="SM00388">
    <property type="entry name" value="HisKA"/>
    <property type="match status" value="1"/>
</dbReference>
<gene>
    <name evidence="9" type="ORF">DB32_003139</name>
</gene>
<name>A0A0F6W2Z1_9BACT</name>
<keyword evidence="5 9" id="KW-0418">Kinase</keyword>
<dbReference type="STRING" id="927083.DB32_003139"/>
<dbReference type="Gene3D" id="3.30.565.10">
    <property type="entry name" value="Histidine kinase-like ATPase, C-terminal domain"/>
    <property type="match status" value="1"/>
</dbReference>
<feature type="domain" description="Histidine kinase" evidence="7">
    <location>
        <begin position="182"/>
        <end position="401"/>
    </location>
</feature>
<dbReference type="InterPro" id="IPR003661">
    <property type="entry name" value="HisK_dim/P_dom"/>
</dbReference>
<dbReference type="AlphaFoldDB" id="A0A0F6W2Z1"/>
<dbReference type="InterPro" id="IPR036097">
    <property type="entry name" value="HisK_dim/P_sf"/>
</dbReference>
<dbReference type="PROSITE" id="PS50109">
    <property type="entry name" value="HIS_KIN"/>
    <property type="match status" value="1"/>
</dbReference>
<dbReference type="EC" id="2.7.13.3" evidence="2"/>
<organism evidence="9 10">
    <name type="scientific">Sandaracinus amylolyticus</name>
    <dbReference type="NCBI Taxonomy" id="927083"/>
    <lineage>
        <taxon>Bacteria</taxon>
        <taxon>Pseudomonadati</taxon>
        <taxon>Myxococcota</taxon>
        <taxon>Polyangia</taxon>
        <taxon>Polyangiales</taxon>
        <taxon>Sandaracinaceae</taxon>
        <taxon>Sandaracinus</taxon>
    </lineage>
</organism>
<dbReference type="PANTHER" id="PTHR43547">
    <property type="entry name" value="TWO-COMPONENT HISTIDINE KINASE"/>
    <property type="match status" value="1"/>
</dbReference>
<dbReference type="SUPFAM" id="SSF52172">
    <property type="entry name" value="CheY-like"/>
    <property type="match status" value="1"/>
</dbReference>
<dbReference type="Pfam" id="PF02518">
    <property type="entry name" value="HATPase_c"/>
    <property type="match status" value="1"/>
</dbReference>
<evidence type="ECO:0000256" key="4">
    <source>
        <dbReference type="ARBA" id="ARBA00022679"/>
    </source>
</evidence>
<dbReference type="InterPro" id="IPR004358">
    <property type="entry name" value="Sig_transdc_His_kin-like_C"/>
</dbReference>
<dbReference type="PRINTS" id="PR00344">
    <property type="entry name" value="BCTRLSENSOR"/>
</dbReference>
<dbReference type="InterPro" id="IPR036890">
    <property type="entry name" value="HATPase_C_sf"/>
</dbReference>
<evidence type="ECO:0000256" key="3">
    <source>
        <dbReference type="ARBA" id="ARBA00022553"/>
    </source>
</evidence>
<sequence length="401" mass="43061">MKVLLVEDSRTQARRFQSALERAGMRVTVRHDGAEGLQAALEDPPDVVVSDVLMPELDGWELCLALRDDPRTASVPIVLMTSLTDPDDVLRALAAGADGYVGKPFEDAVLVDRVRRVLAQREAPLGSIEIHGRTLPIRASRETILGVLTCALEDAAARHAELAASRERLEHAKGQQDEMIGVVAHELRTPLNVLSLRAGLEAAGQMTSSSVSGRAPLPPLAELVARNVRAMSAIVDDLLDVARIESGAIRVTPRVGDLGALAREVASRFSVVSARHPVDVHAPDAIEAVFDAARVEQILANLLSNAIKYSPNGGRVDVRVSVADGQALVEVEDEGIGIPDGVSERLFGRYVRAPGSERVAKGVGLGLYICRRLVDLQGGRIGAARREPQGSRFWFTLPLAR</sequence>
<feature type="modified residue" description="4-aspartylphosphate" evidence="6">
    <location>
        <position position="51"/>
    </location>
</feature>
<comment type="catalytic activity">
    <reaction evidence="1">
        <text>ATP + protein L-histidine = ADP + protein N-phospho-L-histidine.</text>
        <dbReference type="EC" id="2.7.13.3"/>
    </reaction>
</comment>
<evidence type="ECO:0000256" key="2">
    <source>
        <dbReference type="ARBA" id="ARBA00012438"/>
    </source>
</evidence>
<reference evidence="9 10" key="1">
    <citation type="submission" date="2015-03" db="EMBL/GenBank/DDBJ databases">
        <title>Genome assembly of Sandaracinus amylolyticus DSM 53668.</title>
        <authorList>
            <person name="Sharma G."/>
            <person name="Subramanian S."/>
        </authorList>
    </citation>
    <scope>NUCLEOTIDE SEQUENCE [LARGE SCALE GENOMIC DNA]</scope>
    <source>
        <strain evidence="9 10">DSM 53668</strain>
    </source>
</reference>
<dbReference type="PROSITE" id="PS50110">
    <property type="entry name" value="RESPONSE_REGULATORY"/>
    <property type="match status" value="1"/>
</dbReference>
<dbReference type="EMBL" id="CP011125">
    <property type="protein sequence ID" value="AKF05990.1"/>
    <property type="molecule type" value="Genomic_DNA"/>
</dbReference>
<dbReference type="SUPFAM" id="SSF47384">
    <property type="entry name" value="Homodimeric domain of signal transducing histidine kinase"/>
    <property type="match status" value="1"/>
</dbReference>
<protein>
    <recommendedName>
        <fullName evidence="2">histidine kinase</fullName>
        <ecNumber evidence="2">2.7.13.3</ecNumber>
    </recommendedName>
</protein>
<keyword evidence="10" id="KW-1185">Reference proteome</keyword>
<evidence type="ECO:0000256" key="1">
    <source>
        <dbReference type="ARBA" id="ARBA00000085"/>
    </source>
</evidence>
<dbReference type="Proteomes" id="UP000034883">
    <property type="component" value="Chromosome"/>
</dbReference>
<dbReference type="InterPro" id="IPR001789">
    <property type="entry name" value="Sig_transdc_resp-reg_receiver"/>
</dbReference>
<dbReference type="SMART" id="SM00448">
    <property type="entry name" value="REC"/>
    <property type="match status" value="1"/>
</dbReference>
<evidence type="ECO:0000259" key="8">
    <source>
        <dbReference type="PROSITE" id="PS50110"/>
    </source>
</evidence>
<evidence type="ECO:0000259" key="7">
    <source>
        <dbReference type="PROSITE" id="PS50109"/>
    </source>
</evidence>
<proteinExistence type="predicted"/>
<keyword evidence="3 6" id="KW-0597">Phosphoprotein</keyword>
<evidence type="ECO:0000313" key="9">
    <source>
        <dbReference type="EMBL" id="AKF05990.1"/>
    </source>
</evidence>
<dbReference type="CDD" id="cd00082">
    <property type="entry name" value="HisKA"/>
    <property type="match status" value="1"/>
</dbReference>
<dbReference type="KEGG" id="samy:DB32_003139"/>
<dbReference type="SUPFAM" id="SSF55874">
    <property type="entry name" value="ATPase domain of HSP90 chaperone/DNA topoisomerase II/histidine kinase"/>
    <property type="match status" value="1"/>
</dbReference>
<dbReference type="InterPro" id="IPR011006">
    <property type="entry name" value="CheY-like_superfamily"/>
</dbReference>
<dbReference type="GO" id="GO:0000155">
    <property type="term" value="F:phosphorelay sensor kinase activity"/>
    <property type="evidence" value="ECO:0007669"/>
    <property type="project" value="InterPro"/>
</dbReference>
<dbReference type="CDD" id="cd00075">
    <property type="entry name" value="HATPase"/>
    <property type="match status" value="1"/>
</dbReference>
<dbReference type="InterPro" id="IPR003594">
    <property type="entry name" value="HATPase_dom"/>
</dbReference>
<dbReference type="FunFam" id="3.30.565.10:FF:000006">
    <property type="entry name" value="Sensor histidine kinase WalK"/>
    <property type="match status" value="1"/>
</dbReference>
<dbReference type="PANTHER" id="PTHR43547:SF2">
    <property type="entry name" value="HYBRID SIGNAL TRANSDUCTION HISTIDINE KINASE C"/>
    <property type="match status" value="1"/>
</dbReference>